<accession>A0A811U1I6</accession>
<evidence type="ECO:0000313" key="8">
    <source>
        <dbReference type="Proteomes" id="UP000606786"/>
    </source>
</evidence>
<evidence type="ECO:0000256" key="5">
    <source>
        <dbReference type="ARBA" id="ARBA00023136"/>
    </source>
</evidence>
<dbReference type="InterPro" id="IPR018614">
    <property type="entry name" value="KRTCAP2"/>
</dbReference>
<sequence length="232" mass="24473">MFLKSKHHQHSIYCLETKSGSSNLVTAVISCIFSLVIFATIRFYAGWITASQMNTIVGGFIGSWLFLFTLTAVSNVEMLVFGNDFQAKFIPEIVTCLTLAIVASGVVHRVCATTCFLFCIAALYFVNRISNKYHNKGSSAVEQASIRRGGAKKNNAHLPAVEVGEDVLTVVSAAEAPVACPIGSGMAVYGSLAAAVFVVGVDNVVPTVRNDAGAVVVAAEGDVHAVAALLLD</sequence>
<dbReference type="AlphaFoldDB" id="A0A811U1I6"/>
<comment type="caution">
    <text evidence="7">The sequence shown here is derived from an EMBL/GenBank/DDBJ whole genome shotgun (WGS) entry which is preliminary data.</text>
</comment>
<dbReference type="Pfam" id="PF09775">
    <property type="entry name" value="Keratin_assoc"/>
    <property type="match status" value="1"/>
</dbReference>
<feature type="transmembrane region" description="Helical" evidence="6">
    <location>
        <begin position="56"/>
        <end position="81"/>
    </location>
</feature>
<organism evidence="7 8">
    <name type="scientific">Ceratitis capitata</name>
    <name type="common">Mediterranean fruit fly</name>
    <name type="synonym">Tephritis capitata</name>
    <dbReference type="NCBI Taxonomy" id="7213"/>
    <lineage>
        <taxon>Eukaryota</taxon>
        <taxon>Metazoa</taxon>
        <taxon>Ecdysozoa</taxon>
        <taxon>Arthropoda</taxon>
        <taxon>Hexapoda</taxon>
        <taxon>Insecta</taxon>
        <taxon>Pterygota</taxon>
        <taxon>Neoptera</taxon>
        <taxon>Endopterygota</taxon>
        <taxon>Diptera</taxon>
        <taxon>Brachycera</taxon>
        <taxon>Muscomorpha</taxon>
        <taxon>Tephritoidea</taxon>
        <taxon>Tephritidae</taxon>
        <taxon>Ceratitis</taxon>
        <taxon>Ceratitis</taxon>
    </lineage>
</organism>
<keyword evidence="8" id="KW-1185">Reference proteome</keyword>
<evidence type="ECO:0000256" key="1">
    <source>
        <dbReference type="ARBA" id="ARBA00004141"/>
    </source>
</evidence>
<keyword evidence="5 6" id="KW-0472">Membrane</keyword>
<comment type="subcellular location">
    <subcellularLocation>
        <location evidence="1">Membrane</location>
        <topology evidence="1">Multi-pass membrane protein</topology>
    </subcellularLocation>
</comment>
<reference evidence="7" key="1">
    <citation type="submission" date="2020-11" db="EMBL/GenBank/DDBJ databases">
        <authorList>
            <person name="Whitehead M."/>
        </authorList>
    </citation>
    <scope>NUCLEOTIDE SEQUENCE</scope>
    <source>
        <strain evidence="7">EGII</strain>
    </source>
</reference>
<feature type="transmembrane region" description="Helical" evidence="6">
    <location>
        <begin position="21"/>
        <end position="44"/>
    </location>
</feature>
<feature type="transmembrane region" description="Helical" evidence="6">
    <location>
        <begin position="93"/>
        <end position="126"/>
    </location>
</feature>
<gene>
    <name evidence="7" type="ORF">CCAP1982_LOCUS1015</name>
</gene>
<comment type="similarity">
    <text evidence="2">Belongs to the KRTCAP2 family.</text>
</comment>
<dbReference type="PANTHER" id="PTHR32001:SF1">
    <property type="entry name" value="KERATINOCYTE-ASSOCIATED PROTEIN 2"/>
    <property type="match status" value="1"/>
</dbReference>
<dbReference type="EMBL" id="CAJHJT010000001">
    <property type="protein sequence ID" value="CAD6992136.1"/>
    <property type="molecule type" value="Genomic_DNA"/>
</dbReference>
<evidence type="ECO:0000256" key="2">
    <source>
        <dbReference type="ARBA" id="ARBA00007279"/>
    </source>
</evidence>
<evidence type="ECO:0000256" key="6">
    <source>
        <dbReference type="SAM" id="Phobius"/>
    </source>
</evidence>
<proteinExistence type="inferred from homology"/>
<evidence type="ECO:0000313" key="7">
    <source>
        <dbReference type="EMBL" id="CAD6992136.1"/>
    </source>
</evidence>
<name>A0A811U1I6_CERCA</name>
<evidence type="ECO:0000256" key="4">
    <source>
        <dbReference type="ARBA" id="ARBA00022989"/>
    </source>
</evidence>
<dbReference type="Proteomes" id="UP000606786">
    <property type="component" value="Unassembled WGS sequence"/>
</dbReference>
<dbReference type="PANTHER" id="PTHR32001">
    <property type="entry name" value="KERATINOCYTE-ASSOCIATED PROTEIN 2"/>
    <property type="match status" value="1"/>
</dbReference>
<keyword evidence="4 6" id="KW-1133">Transmembrane helix</keyword>
<evidence type="ECO:0000256" key="3">
    <source>
        <dbReference type="ARBA" id="ARBA00022692"/>
    </source>
</evidence>
<dbReference type="GO" id="GO:0016020">
    <property type="term" value="C:membrane"/>
    <property type="evidence" value="ECO:0007669"/>
    <property type="project" value="UniProtKB-SubCell"/>
</dbReference>
<dbReference type="PROSITE" id="PS51257">
    <property type="entry name" value="PROKAR_LIPOPROTEIN"/>
    <property type="match status" value="1"/>
</dbReference>
<dbReference type="OrthoDB" id="1111004at2759"/>
<protein>
    <submittedName>
        <fullName evidence="7">(Mediterranean fruit fly) hypothetical protein</fullName>
    </submittedName>
</protein>
<keyword evidence="3 6" id="KW-0812">Transmembrane</keyword>